<dbReference type="InterPro" id="IPR003593">
    <property type="entry name" value="AAA+_ATPase"/>
</dbReference>
<dbReference type="GO" id="GO:0016887">
    <property type="term" value="F:ATP hydrolysis activity"/>
    <property type="evidence" value="ECO:0007669"/>
    <property type="project" value="InterPro"/>
</dbReference>
<protein>
    <submittedName>
        <fullName evidence="7">ABC transporter ATP-binding protein</fullName>
    </submittedName>
    <submittedName>
        <fullName evidence="6">NitT/TauT family transport system ATP-binding protein</fullName>
    </submittedName>
</protein>
<dbReference type="Pfam" id="PF00005">
    <property type="entry name" value="ABC_tran"/>
    <property type="match status" value="1"/>
</dbReference>
<feature type="domain" description="ABC transporter" evidence="5">
    <location>
        <begin position="9"/>
        <end position="242"/>
    </location>
</feature>
<evidence type="ECO:0000256" key="3">
    <source>
        <dbReference type="ARBA" id="ARBA00022741"/>
    </source>
</evidence>
<reference evidence="6 9" key="2">
    <citation type="submission" date="2020-08" db="EMBL/GenBank/DDBJ databases">
        <title>Genomic Encyclopedia of Type Strains, Phase IV (KMG-IV): sequencing the most valuable type-strain genomes for metagenomic binning, comparative biology and taxonomic classification.</title>
        <authorList>
            <person name="Goeker M."/>
        </authorList>
    </citation>
    <scope>NUCLEOTIDE SEQUENCE [LARGE SCALE GENOMIC DNA]</scope>
    <source>
        <strain evidence="6 9">DSM 19331</strain>
    </source>
</reference>
<evidence type="ECO:0000313" key="8">
    <source>
        <dbReference type="Proteomes" id="UP000272004"/>
    </source>
</evidence>
<reference evidence="7 8" key="1">
    <citation type="submission" date="2018-11" db="EMBL/GenBank/DDBJ databases">
        <authorList>
            <person name="Huo Y."/>
        </authorList>
    </citation>
    <scope>NUCLEOTIDE SEQUENCE [LARGE SCALE GENOMIC DNA]</scope>
    <source>
        <strain evidence="7 8">CCBAU 33202</strain>
    </source>
</reference>
<dbReference type="InterPro" id="IPR027417">
    <property type="entry name" value="P-loop_NTPase"/>
</dbReference>
<dbReference type="PROSITE" id="PS00211">
    <property type="entry name" value="ABC_TRANSPORTER_1"/>
    <property type="match status" value="1"/>
</dbReference>
<evidence type="ECO:0000313" key="7">
    <source>
        <dbReference type="EMBL" id="RUM14530.1"/>
    </source>
</evidence>
<comment type="caution">
    <text evidence="6">The sequence shown here is derived from an EMBL/GenBank/DDBJ whole genome shotgun (WGS) entry which is preliminary data.</text>
</comment>
<dbReference type="PANTHER" id="PTHR42788">
    <property type="entry name" value="TAURINE IMPORT ATP-BINDING PROTEIN-RELATED"/>
    <property type="match status" value="1"/>
</dbReference>
<dbReference type="InterPro" id="IPR003439">
    <property type="entry name" value="ABC_transporter-like_ATP-bd"/>
</dbReference>
<dbReference type="PANTHER" id="PTHR42788:SF13">
    <property type="entry name" value="ALIPHATIC SULFONATES IMPORT ATP-BINDING PROTEIN SSUB"/>
    <property type="match status" value="1"/>
</dbReference>
<dbReference type="Proteomes" id="UP000272004">
    <property type="component" value="Unassembled WGS sequence"/>
</dbReference>
<sequence length="268" mass="29511">MNTSSNPRMDIQGLSKSYGHGNAAIQVLKDITFSVYPGEFVCVVGPSGAGKTTLLRCLTSLMPASSGQVMLDGAAQTGPNPKISIVFQEYTRSLMPWMTAEKNVGLALYNRHLPRSEVKRLAREALVNVGLQGSEDRYPWQLSGGMQQRVAIARALVTEPEVLVMDEPFASIDAQTKLELEDLTLSLQRSRDMTVMLVTHDIDEAVYLSDRIVVLSKNPASVQEIVTVDLGKDRDQFTTRESHMFGELRSHVLNLIRHSQAVAKARAA</sequence>
<dbReference type="PROSITE" id="PS50893">
    <property type="entry name" value="ABC_TRANSPORTER_2"/>
    <property type="match status" value="1"/>
</dbReference>
<dbReference type="InterPro" id="IPR050166">
    <property type="entry name" value="ABC_transporter_ATP-bind"/>
</dbReference>
<keyword evidence="8" id="KW-1185">Reference proteome</keyword>
<dbReference type="Proteomes" id="UP000545490">
    <property type="component" value="Unassembled WGS sequence"/>
</dbReference>
<keyword evidence="3" id="KW-0547">Nucleotide-binding</keyword>
<gene>
    <name evidence="7" type="ORF">EFB14_07325</name>
    <name evidence="6" type="ORF">GGQ65_001837</name>
</gene>
<name>A0A7W6FI48_9HYPH</name>
<evidence type="ECO:0000256" key="1">
    <source>
        <dbReference type="ARBA" id="ARBA00005417"/>
    </source>
</evidence>
<accession>A0A7W6FI48</accession>
<evidence type="ECO:0000256" key="4">
    <source>
        <dbReference type="ARBA" id="ARBA00022840"/>
    </source>
</evidence>
<dbReference type="EMBL" id="JACIDG010000004">
    <property type="protein sequence ID" value="MBB3914555.1"/>
    <property type="molecule type" value="Genomic_DNA"/>
</dbReference>
<evidence type="ECO:0000256" key="2">
    <source>
        <dbReference type="ARBA" id="ARBA00022448"/>
    </source>
</evidence>
<organism evidence="6 9">
    <name type="scientific">Rhizobium fabae</name>
    <dbReference type="NCBI Taxonomy" id="573179"/>
    <lineage>
        <taxon>Bacteria</taxon>
        <taxon>Pseudomonadati</taxon>
        <taxon>Pseudomonadota</taxon>
        <taxon>Alphaproteobacteria</taxon>
        <taxon>Hyphomicrobiales</taxon>
        <taxon>Rhizobiaceae</taxon>
        <taxon>Rhizobium/Agrobacterium group</taxon>
        <taxon>Rhizobium</taxon>
    </lineage>
</organism>
<dbReference type="SUPFAM" id="SSF52540">
    <property type="entry name" value="P-loop containing nucleoside triphosphate hydrolases"/>
    <property type="match status" value="1"/>
</dbReference>
<comment type="similarity">
    <text evidence="1">Belongs to the ABC transporter superfamily.</text>
</comment>
<evidence type="ECO:0000313" key="6">
    <source>
        <dbReference type="EMBL" id="MBB3914555.1"/>
    </source>
</evidence>
<dbReference type="Gene3D" id="3.40.50.300">
    <property type="entry name" value="P-loop containing nucleotide triphosphate hydrolases"/>
    <property type="match status" value="1"/>
</dbReference>
<dbReference type="SMART" id="SM00382">
    <property type="entry name" value="AAA"/>
    <property type="match status" value="1"/>
</dbReference>
<keyword evidence="4 6" id="KW-0067">ATP-binding</keyword>
<dbReference type="GO" id="GO:0005524">
    <property type="term" value="F:ATP binding"/>
    <property type="evidence" value="ECO:0007669"/>
    <property type="project" value="UniProtKB-KW"/>
</dbReference>
<evidence type="ECO:0000259" key="5">
    <source>
        <dbReference type="PROSITE" id="PS50893"/>
    </source>
</evidence>
<keyword evidence="2" id="KW-0813">Transport</keyword>
<evidence type="ECO:0000313" key="9">
    <source>
        <dbReference type="Proteomes" id="UP000545490"/>
    </source>
</evidence>
<dbReference type="RefSeq" id="WP_097594860.1">
    <property type="nucleotide sequence ID" value="NZ_JACIDG010000004.1"/>
</dbReference>
<dbReference type="EMBL" id="RJJU01000004">
    <property type="protein sequence ID" value="RUM14530.1"/>
    <property type="molecule type" value="Genomic_DNA"/>
</dbReference>
<dbReference type="InterPro" id="IPR017871">
    <property type="entry name" value="ABC_transporter-like_CS"/>
</dbReference>
<proteinExistence type="inferred from homology"/>
<dbReference type="CDD" id="cd03293">
    <property type="entry name" value="ABC_NrtD_SsuB_transporters"/>
    <property type="match status" value="1"/>
</dbReference>
<dbReference type="AlphaFoldDB" id="A0A7W6FI48"/>